<organism evidence="1 2">
    <name type="scientific">Solanum commersonii</name>
    <name type="common">Commerson's wild potato</name>
    <name type="synonym">Commerson's nightshade</name>
    <dbReference type="NCBI Taxonomy" id="4109"/>
    <lineage>
        <taxon>Eukaryota</taxon>
        <taxon>Viridiplantae</taxon>
        <taxon>Streptophyta</taxon>
        <taxon>Embryophyta</taxon>
        <taxon>Tracheophyta</taxon>
        <taxon>Spermatophyta</taxon>
        <taxon>Magnoliopsida</taxon>
        <taxon>eudicotyledons</taxon>
        <taxon>Gunneridae</taxon>
        <taxon>Pentapetalae</taxon>
        <taxon>asterids</taxon>
        <taxon>lamiids</taxon>
        <taxon>Solanales</taxon>
        <taxon>Solanaceae</taxon>
        <taxon>Solanoideae</taxon>
        <taxon>Solaneae</taxon>
        <taxon>Solanum</taxon>
    </lineage>
</organism>
<evidence type="ECO:0000313" key="2">
    <source>
        <dbReference type="Proteomes" id="UP000824120"/>
    </source>
</evidence>
<proteinExistence type="predicted"/>
<accession>A0A9J5Z3X9</accession>
<reference evidence="1 2" key="1">
    <citation type="submission" date="2020-09" db="EMBL/GenBank/DDBJ databases">
        <title>De no assembly of potato wild relative species, Solanum commersonii.</title>
        <authorList>
            <person name="Cho K."/>
        </authorList>
    </citation>
    <scope>NUCLEOTIDE SEQUENCE [LARGE SCALE GENOMIC DNA]</scope>
    <source>
        <strain evidence="1">LZ3.2</strain>
        <tissue evidence="1">Leaf</tissue>
    </source>
</reference>
<dbReference type="Proteomes" id="UP000824120">
    <property type="component" value="Chromosome 5"/>
</dbReference>
<dbReference type="AlphaFoldDB" id="A0A9J5Z3X9"/>
<dbReference type="EMBL" id="JACXVP010000005">
    <property type="protein sequence ID" value="KAG5606640.1"/>
    <property type="molecule type" value="Genomic_DNA"/>
</dbReference>
<evidence type="ECO:0000313" key="1">
    <source>
        <dbReference type="EMBL" id="KAG5606640.1"/>
    </source>
</evidence>
<keyword evidence="2" id="KW-1185">Reference proteome</keyword>
<comment type="caution">
    <text evidence="1">The sequence shown here is derived from an EMBL/GenBank/DDBJ whole genome shotgun (WGS) entry which is preliminary data.</text>
</comment>
<protein>
    <submittedName>
        <fullName evidence="1">Uncharacterized protein</fullName>
    </submittedName>
</protein>
<sequence>MINALFSNIRGVRTKKAIHRLKSLVKRNNIRFLNSWIDQPDFYDVVEKEWRIHVKGYPMWIMQQKLKNLSKKLSVWSKDTI</sequence>
<name>A0A9J5Z3X9_SOLCO</name>
<gene>
    <name evidence="1" type="ORF">H5410_028132</name>
</gene>